<dbReference type="InterPro" id="IPR010799">
    <property type="entry name" value="MlrC_C"/>
</dbReference>
<sequence length="489" mass="53592">MSEMKTVIAVAGIFHETNTFAPGQTGEEAFREEWVCDLDQFVNDYRDTQTTMGGLIDAADKCGVRLSSGLYTAALPSGMVRASVADLLLDAIIESLDDHAHGLVLIMHGAMVSENYEDFEGECLRRIREHLGREIPIVLTLDLHANISHQMVDFSDLIIAYKTYPHIDMYERGVEALEFIIRMQNKEVHPVQAYAHTGMLLVPQGMVTSEGSMKELMEQAFSMEQMDKVLNVTVAGGFPYSDIKDAGMSFVVTTDNDQALADKCSQQLLMMAAERRETFQVSYYSPQEAIEQALHAVEGPVILVEGSDNVGGGAPADATHLLKHLVGITVPTLIVIRDIEAVKAAAYVGIGATFSHSIGGKSDRLHGAPVYIEGKVRHLFDGAYHYVGPFRKGQLADMGMTAVIEAGLLTVVLTEKRTAPWDLGHIRYAGLWPADYKIIVVKSAVAWQTAFGLFAKEVINVDTPGCCSANLQHFHYDHARGLIAPHSLE</sequence>
<organism evidence="3 4">
    <name type="scientific">Paenibacillus baekrokdamisoli</name>
    <dbReference type="NCBI Taxonomy" id="1712516"/>
    <lineage>
        <taxon>Bacteria</taxon>
        <taxon>Bacillati</taxon>
        <taxon>Bacillota</taxon>
        <taxon>Bacilli</taxon>
        <taxon>Bacillales</taxon>
        <taxon>Paenibacillaceae</taxon>
        <taxon>Paenibacillus</taxon>
    </lineage>
</organism>
<evidence type="ECO:0000259" key="1">
    <source>
        <dbReference type="Pfam" id="PF07171"/>
    </source>
</evidence>
<evidence type="ECO:0000259" key="2">
    <source>
        <dbReference type="Pfam" id="PF07364"/>
    </source>
</evidence>
<dbReference type="InterPro" id="IPR009197">
    <property type="entry name" value="MlrC"/>
</dbReference>
<feature type="domain" description="Microcystin LR degradation protein MlrC N-terminal" evidence="2">
    <location>
        <begin position="8"/>
        <end position="294"/>
    </location>
</feature>
<keyword evidence="4" id="KW-1185">Reference proteome</keyword>
<dbReference type="AlphaFoldDB" id="A0A3G9J0F1"/>
<dbReference type="EMBL" id="AP019308">
    <property type="protein sequence ID" value="BBH24236.1"/>
    <property type="molecule type" value="Genomic_DNA"/>
</dbReference>
<name>A0A3G9J0F1_9BACL</name>
<proteinExistence type="predicted"/>
<dbReference type="InterPro" id="IPR015995">
    <property type="entry name" value="MlrC_N"/>
</dbReference>
<dbReference type="KEGG" id="pbk:Back11_55810"/>
<evidence type="ECO:0000313" key="4">
    <source>
        <dbReference type="Proteomes" id="UP000275368"/>
    </source>
</evidence>
<reference evidence="3 4" key="1">
    <citation type="submission" date="2018-11" db="EMBL/GenBank/DDBJ databases">
        <title>Complete genome sequence of Paenibacillus baekrokdamisoli strain KCTC 33723.</title>
        <authorList>
            <person name="Kang S.W."/>
            <person name="Lee K.C."/>
            <person name="Kim K.K."/>
            <person name="Kim J.S."/>
            <person name="Kim D.S."/>
            <person name="Ko S.H."/>
            <person name="Yang S.H."/>
            <person name="Lee J.S."/>
        </authorList>
    </citation>
    <scope>NUCLEOTIDE SEQUENCE [LARGE SCALE GENOMIC DNA]</scope>
    <source>
        <strain evidence="3 4">KCTC 33723</strain>
    </source>
</reference>
<dbReference type="PIRSF" id="PIRSF012702">
    <property type="entry name" value="UCP012702"/>
    <property type="match status" value="1"/>
</dbReference>
<protein>
    <submittedName>
        <fullName evidence="3">Microcystinase C</fullName>
    </submittedName>
</protein>
<dbReference type="Proteomes" id="UP000275368">
    <property type="component" value="Chromosome"/>
</dbReference>
<dbReference type="Pfam" id="PF07171">
    <property type="entry name" value="MlrC_C"/>
    <property type="match status" value="1"/>
</dbReference>
<evidence type="ECO:0000313" key="3">
    <source>
        <dbReference type="EMBL" id="BBH24236.1"/>
    </source>
</evidence>
<gene>
    <name evidence="3" type="ORF">Back11_55810</name>
</gene>
<dbReference type="Pfam" id="PF07364">
    <property type="entry name" value="DUF1485"/>
    <property type="match status" value="1"/>
</dbReference>
<feature type="domain" description="Microcystin LR degradation protein MlrC C-terminal" evidence="1">
    <location>
        <begin position="305"/>
        <end position="478"/>
    </location>
</feature>
<accession>A0A3G9J0F1</accession>